<sequence>MVRYVPRLADGQRVKLSWPLAVFRFNHIFWPDDASTSSNWRRLDYGIALIGCLIFMLHNDAELRYLRFHRSNIDTLLTGMPTYVILVEAQLRTLDILWHRNQLRQLLQTYFSSIYVDRDAEPQLFRQIEFKMLPNRLVASLYLIAVSGYMIAPIVMLITGQKDFVFPMITPFNAQPLYIFVPLVLSSVWVALSIDTMAFGETTLLCELVAHLKGRYVLLQRDMNSSIDLILAARQRPHMAQQMRELLVQTLHRNVALNRFGEQLEAHFSVRLFIMFACSAILLCALGFKTYVSPTGTYIYPMWFGAKTMELLSLGQLGSELAYMTDSLSTMYYQSNWEQVLYYSTNPYENLRLLKVVVIAIEMNCKPYYMMGLKYFRVSLQAVLKILQGAFSYFTFLTSIR</sequence>
<comment type="subcellular location">
    <subcellularLocation>
        <location evidence="1 10">Cell membrane</location>
        <topology evidence="1 10">Multi-pass membrane protein</topology>
    </subcellularLocation>
</comment>
<evidence type="ECO:0000256" key="9">
    <source>
        <dbReference type="ARBA" id="ARBA00023224"/>
    </source>
</evidence>
<proteinExistence type="inferred from homology"/>
<keyword evidence="5 10" id="KW-0552">Olfaction</keyword>
<keyword evidence="8 10" id="KW-0675">Receptor</keyword>
<comment type="caution">
    <text evidence="10">Lacks conserved residue(s) required for the propagation of feature annotation.</text>
</comment>
<keyword evidence="12" id="KW-1185">Reference proteome</keyword>
<name>B4LV72_DROVI</name>
<dbReference type="GO" id="GO:0007165">
    <property type="term" value="P:signal transduction"/>
    <property type="evidence" value="ECO:0007669"/>
    <property type="project" value="UniProtKB-KW"/>
</dbReference>
<dbReference type="eggNOG" id="ENOG502T9IC">
    <property type="taxonomic scope" value="Eukaryota"/>
</dbReference>
<reference evidence="11 12" key="1">
    <citation type="journal article" date="2007" name="Nature">
        <title>Evolution of genes and genomes on the Drosophila phylogeny.</title>
        <authorList>
            <consortium name="Drosophila 12 Genomes Consortium"/>
            <person name="Clark A.G."/>
            <person name="Eisen M.B."/>
            <person name="Smith D.R."/>
            <person name="Bergman C.M."/>
            <person name="Oliver B."/>
            <person name="Markow T.A."/>
            <person name="Kaufman T.C."/>
            <person name="Kellis M."/>
            <person name="Gelbart W."/>
            <person name="Iyer V.N."/>
            <person name="Pollard D.A."/>
            <person name="Sackton T.B."/>
            <person name="Larracuente A.M."/>
            <person name="Singh N.D."/>
            <person name="Abad J.P."/>
            <person name="Abt D.N."/>
            <person name="Adryan B."/>
            <person name="Aguade M."/>
            <person name="Akashi H."/>
            <person name="Anderson W.W."/>
            <person name="Aquadro C.F."/>
            <person name="Ardell D.H."/>
            <person name="Arguello R."/>
            <person name="Artieri C.G."/>
            <person name="Barbash D.A."/>
            <person name="Barker D."/>
            <person name="Barsanti P."/>
            <person name="Batterham P."/>
            <person name="Batzoglou S."/>
            <person name="Begun D."/>
            <person name="Bhutkar A."/>
            <person name="Blanco E."/>
            <person name="Bosak S.A."/>
            <person name="Bradley R.K."/>
            <person name="Brand A.D."/>
            <person name="Brent M.R."/>
            <person name="Brooks A.N."/>
            <person name="Brown R.H."/>
            <person name="Butlin R.K."/>
            <person name="Caggese C."/>
            <person name="Calvi B.R."/>
            <person name="Bernardo de Carvalho A."/>
            <person name="Caspi A."/>
            <person name="Castrezana S."/>
            <person name="Celniker S.E."/>
            <person name="Chang J.L."/>
            <person name="Chapple C."/>
            <person name="Chatterji S."/>
            <person name="Chinwalla A."/>
            <person name="Civetta A."/>
            <person name="Clifton S.W."/>
            <person name="Comeron J.M."/>
            <person name="Costello J.C."/>
            <person name="Coyne J.A."/>
            <person name="Daub J."/>
            <person name="David R.G."/>
            <person name="Delcher A.L."/>
            <person name="Delehaunty K."/>
            <person name="Do C.B."/>
            <person name="Ebling H."/>
            <person name="Edwards K."/>
            <person name="Eickbush T."/>
            <person name="Evans J.D."/>
            <person name="Filipski A."/>
            <person name="Findeiss S."/>
            <person name="Freyhult E."/>
            <person name="Fulton L."/>
            <person name="Fulton R."/>
            <person name="Garcia A.C."/>
            <person name="Gardiner A."/>
            <person name="Garfield D.A."/>
            <person name="Garvin B.E."/>
            <person name="Gibson G."/>
            <person name="Gilbert D."/>
            <person name="Gnerre S."/>
            <person name="Godfrey J."/>
            <person name="Good R."/>
            <person name="Gotea V."/>
            <person name="Gravely B."/>
            <person name="Greenberg A.J."/>
            <person name="Griffiths-Jones S."/>
            <person name="Gross S."/>
            <person name="Guigo R."/>
            <person name="Gustafson E.A."/>
            <person name="Haerty W."/>
            <person name="Hahn M.W."/>
            <person name="Halligan D.L."/>
            <person name="Halpern A.L."/>
            <person name="Halter G.M."/>
            <person name="Han M.V."/>
            <person name="Heger A."/>
            <person name="Hillier L."/>
            <person name="Hinrichs A.S."/>
            <person name="Holmes I."/>
            <person name="Hoskins R.A."/>
            <person name="Hubisz M.J."/>
            <person name="Hultmark D."/>
            <person name="Huntley M.A."/>
            <person name="Jaffe D.B."/>
            <person name="Jagadeeshan S."/>
            <person name="Jeck W.R."/>
            <person name="Johnson J."/>
            <person name="Jones C.D."/>
            <person name="Jordan W.C."/>
            <person name="Karpen G.H."/>
            <person name="Kataoka E."/>
            <person name="Keightley P.D."/>
            <person name="Kheradpour P."/>
            <person name="Kirkness E.F."/>
            <person name="Koerich L.B."/>
            <person name="Kristiansen K."/>
            <person name="Kudrna D."/>
            <person name="Kulathinal R.J."/>
            <person name="Kumar S."/>
            <person name="Kwok R."/>
            <person name="Lander E."/>
            <person name="Langley C.H."/>
            <person name="Lapoint R."/>
            <person name="Lazzaro B.P."/>
            <person name="Lee S.J."/>
            <person name="Levesque L."/>
            <person name="Li R."/>
            <person name="Lin C.F."/>
            <person name="Lin M.F."/>
            <person name="Lindblad-Toh K."/>
            <person name="Llopart A."/>
            <person name="Long M."/>
            <person name="Low L."/>
            <person name="Lozovsky E."/>
            <person name="Lu J."/>
            <person name="Luo M."/>
            <person name="Machado C.A."/>
            <person name="Makalowski W."/>
            <person name="Marzo M."/>
            <person name="Matsuda M."/>
            <person name="Matzkin L."/>
            <person name="McAllister B."/>
            <person name="McBride C.S."/>
            <person name="McKernan B."/>
            <person name="McKernan K."/>
            <person name="Mendez-Lago M."/>
            <person name="Minx P."/>
            <person name="Mollenhauer M.U."/>
            <person name="Montooth K."/>
            <person name="Mount S.M."/>
            <person name="Mu X."/>
            <person name="Myers E."/>
            <person name="Negre B."/>
            <person name="Newfeld S."/>
            <person name="Nielsen R."/>
            <person name="Noor M.A."/>
            <person name="O'Grady P."/>
            <person name="Pachter L."/>
            <person name="Papaceit M."/>
            <person name="Parisi M.J."/>
            <person name="Parisi M."/>
            <person name="Parts L."/>
            <person name="Pedersen J.S."/>
            <person name="Pesole G."/>
            <person name="Phillippy A.M."/>
            <person name="Ponting C.P."/>
            <person name="Pop M."/>
            <person name="Porcelli D."/>
            <person name="Powell J.R."/>
            <person name="Prohaska S."/>
            <person name="Pruitt K."/>
            <person name="Puig M."/>
            <person name="Quesneville H."/>
            <person name="Ram K.R."/>
            <person name="Rand D."/>
            <person name="Rasmussen M.D."/>
            <person name="Reed L.K."/>
            <person name="Reenan R."/>
            <person name="Reily A."/>
            <person name="Remington K.A."/>
            <person name="Rieger T.T."/>
            <person name="Ritchie M.G."/>
            <person name="Robin C."/>
            <person name="Rogers Y.H."/>
            <person name="Rohde C."/>
            <person name="Rozas J."/>
            <person name="Rubenfield M.J."/>
            <person name="Ruiz A."/>
            <person name="Russo S."/>
            <person name="Salzberg S.L."/>
            <person name="Sanchez-Gracia A."/>
            <person name="Saranga D.J."/>
            <person name="Sato H."/>
            <person name="Schaeffer S.W."/>
            <person name="Schatz M.C."/>
            <person name="Schlenke T."/>
            <person name="Schwartz R."/>
            <person name="Segarra C."/>
            <person name="Singh R.S."/>
            <person name="Sirot L."/>
            <person name="Sirota M."/>
            <person name="Sisneros N.B."/>
            <person name="Smith C.D."/>
            <person name="Smith T.F."/>
            <person name="Spieth J."/>
            <person name="Stage D.E."/>
            <person name="Stark A."/>
            <person name="Stephan W."/>
            <person name="Strausberg R.L."/>
            <person name="Strempel S."/>
            <person name="Sturgill D."/>
            <person name="Sutton G."/>
            <person name="Sutton G.G."/>
            <person name="Tao W."/>
            <person name="Teichmann S."/>
            <person name="Tobari Y.N."/>
            <person name="Tomimura Y."/>
            <person name="Tsolas J.M."/>
            <person name="Valente V.L."/>
            <person name="Venter E."/>
            <person name="Venter J.C."/>
            <person name="Vicario S."/>
            <person name="Vieira F.G."/>
            <person name="Vilella A.J."/>
            <person name="Villasante A."/>
            <person name="Walenz B."/>
            <person name="Wang J."/>
            <person name="Wasserman M."/>
            <person name="Watts T."/>
            <person name="Wilson D."/>
            <person name="Wilson R.K."/>
            <person name="Wing R.A."/>
            <person name="Wolfner M.F."/>
            <person name="Wong A."/>
            <person name="Wong G.K."/>
            <person name="Wu C.I."/>
            <person name="Wu G."/>
            <person name="Yamamoto D."/>
            <person name="Yang H.P."/>
            <person name="Yang S.P."/>
            <person name="Yorke J.A."/>
            <person name="Yoshida K."/>
            <person name="Zdobnov E."/>
            <person name="Zhang P."/>
            <person name="Zhang Y."/>
            <person name="Zimin A.V."/>
            <person name="Baldwin J."/>
            <person name="Abdouelleil A."/>
            <person name="Abdulkadir J."/>
            <person name="Abebe A."/>
            <person name="Abera B."/>
            <person name="Abreu J."/>
            <person name="Acer S.C."/>
            <person name="Aftuck L."/>
            <person name="Alexander A."/>
            <person name="An P."/>
            <person name="Anderson E."/>
            <person name="Anderson S."/>
            <person name="Arachi H."/>
            <person name="Azer M."/>
            <person name="Bachantsang P."/>
            <person name="Barry A."/>
            <person name="Bayul T."/>
            <person name="Berlin A."/>
            <person name="Bessette D."/>
            <person name="Bloom T."/>
            <person name="Blye J."/>
            <person name="Boguslavskiy L."/>
            <person name="Bonnet C."/>
            <person name="Boukhgalter B."/>
            <person name="Bourzgui I."/>
            <person name="Brown A."/>
            <person name="Cahill P."/>
            <person name="Channer S."/>
            <person name="Cheshatsang Y."/>
            <person name="Chuda L."/>
            <person name="Citroen M."/>
            <person name="Collymore A."/>
            <person name="Cooke P."/>
            <person name="Costello M."/>
            <person name="D'Aco K."/>
            <person name="Daza R."/>
            <person name="De Haan G."/>
            <person name="DeGray S."/>
            <person name="DeMaso C."/>
            <person name="Dhargay N."/>
            <person name="Dooley K."/>
            <person name="Dooley E."/>
            <person name="Doricent M."/>
            <person name="Dorje P."/>
            <person name="Dorjee K."/>
            <person name="Dupes A."/>
            <person name="Elong R."/>
            <person name="Falk J."/>
            <person name="Farina A."/>
            <person name="Faro S."/>
            <person name="Ferguson D."/>
            <person name="Fisher S."/>
            <person name="Foley C.D."/>
            <person name="Franke A."/>
            <person name="Friedrich D."/>
            <person name="Gadbois L."/>
            <person name="Gearin G."/>
            <person name="Gearin C.R."/>
            <person name="Giannoukos G."/>
            <person name="Goode T."/>
            <person name="Graham J."/>
            <person name="Grandbois E."/>
            <person name="Grewal S."/>
            <person name="Gyaltsen K."/>
            <person name="Hafez N."/>
            <person name="Hagos B."/>
            <person name="Hall J."/>
            <person name="Henson C."/>
            <person name="Hollinger A."/>
            <person name="Honan T."/>
            <person name="Huard M.D."/>
            <person name="Hughes L."/>
            <person name="Hurhula B."/>
            <person name="Husby M.E."/>
            <person name="Kamat A."/>
            <person name="Kanga B."/>
            <person name="Kashin S."/>
            <person name="Khazanovich D."/>
            <person name="Kisner P."/>
            <person name="Lance K."/>
            <person name="Lara M."/>
            <person name="Lee W."/>
            <person name="Lennon N."/>
            <person name="Letendre F."/>
            <person name="LeVine R."/>
            <person name="Lipovsky A."/>
            <person name="Liu X."/>
            <person name="Liu J."/>
            <person name="Liu S."/>
            <person name="Lokyitsang T."/>
            <person name="Lokyitsang Y."/>
            <person name="Lubonja R."/>
            <person name="Lui A."/>
            <person name="MacDonald P."/>
            <person name="Magnisalis V."/>
            <person name="Maru K."/>
            <person name="Matthews C."/>
            <person name="McCusker W."/>
            <person name="McDonough S."/>
            <person name="Mehta T."/>
            <person name="Meldrim J."/>
            <person name="Meneus L."/>
            <person name="Mihai O."/>
            <person name="Mihalev A."/>
            <person name="Mihova T."/>
            <person name="Mittelman R."/>
            <person name="Mlenga V."/>
            <person name="Montmayeur A."/>
            <person name="Mulrain L."/>
            <person name="Navidi A."/>
            <person name="Naylor J."/>
            <person name="Negash T."/>
            <person name="Nguyen T."/>
            <person name="Nguyen N."/>
            <person name="Nicol R."/>
            <person name="Norbu C."/>
            <person name="Norbu N."/>
            <person name="Novod N."/>
            <person name="O'Neill B."/>
            <person name="Osman S."/>
            <person name="Markiewicz E."/>
            <person name="Oyono O.L."/>
            <person name="Patti C."/>
            <person name="Phunkhang P."/>
            <person name="Pierre F."/>
            <person name="Priest M."/>
            <person name="Raghuraman S."/>
            <person name="Rege F."/>
            <person name="Reyes R."/>
            <person name="Rise C."/>
            <person name="Rogov P."/>
            <person name="Ross K."/>
            <person name="Ryan E."/>
            <person name="Settipalli S."/>
            <person name="Shea T."/>
            <person name="Sherpa N."/>
            <person name="Shi L."/>
            <person name="Shih D."/>
            <person name="Sparrow T."/>
            <person name="Spaulding J."/>
            <person name="Stalker J."/>
            <person name="Stange-Thomann N."/>
            <person name="Stavropoulos S."/>
            <person name="Stone C."/>
            <person name="Strader C."/>
            <person name="Tesfaye S."/>
            <person name="Thomson T."/>
            <person name="Thoulutsang Y."/>
            <person name="Thoulutsang D."/>
            <person name="Topham K."/>
            <person name="Topping I."/>
            <person name="Tsamla T."/>
            <person name="Vassiliev H."/>
            <person name="Vo A."/>
            <person name="Wangchuk T."/>
            <person name="Wangdi T."/>
            <person name="Weiand M."/>
            <person name="Wilkinson J."/>
            <person name="Wilson A."/>
            <person name="Yadav S."/>
            <person name="Young G."/>
            <person name="Yu Q."/>
            <person name="Zembek L."/>
            <person name="Zhong D."/>
            <person name="Zimmer A."/>
            <person name="Zwirko Z."/>
            <person name="Jaffe D.B."/>
            <person name="Alvarez P."/>
            <person name="Brockman W."/>
            <person name="Butler J."/>
            <person name="Chin C."/>
            <person name="Gnerre S."/>
            <person name="Grabherr M."/>
            <person name="Kleber M."/>
            <person name="Mauceli E."/>
            <person name="MacCallum I."/>
        </authorList>
    </citation>
    <scope>NUCLEOTIDE SEQUENCE [LARGE SCALE GENOMIC DNA]</scope>
    <source>
        <strain evidence="12">Tucson 15010-1051.87</strain>
    </source>
</reference>
<organism evidence="11 12">
    <name type="scientific">Drosophila virilis</name>
    <name type="common">Fruit fly</name>
    <dbReference type="NCBI Taxonomy" id="7244"/>
    <lineage>
        <taxon>Eukaryota</taxon>
        <taxon>Metazoa</taxon>
        <taxon>Ecdysozoa</taxon>
        <taxon>Arthropoda</taxon>
        <taxon>Hexapoda</taxon>
        <taxon>Insecta</taxon>
        <taxon>Pterygota</taxon>
        <taxon>Neoptera</taxon>
        <taxon>Endopterygota</taxon>
        <taxon>Diptera</taxon>
        <taxon>Brachycera</taxon>
        <taxon>Muscomorpha</taxon>
        <taxon>Ephydroidea</taxon>
        <taxon>Drosophilidae</taxon>
        <taxon>Drosophila</taxon>
    </lineage>
</organism>
<dbReference type="InterPro" id="IPR004117">
    <property type="entry name" value="7tm6_olfct_rcpt"/>
</dbReference>
<evidence type="ECO:0000256" key="6">
    <source>
        <dbReference type="ARBA" id="ARBA00022989"/>
    </source>
</evidence>
<feature type="transmembrane region" description="Helical" evidence="10">
    <location>
        <begin position="137"/>
        <end position="157"/>
    </location>
</feature>
<evidence type="ECO:0000256" key="1">
    <source>
        <dbReference type="ARBA" id="ARBA00004651"/>
    </source>
</evidence>
<evidence type="ECO:0000256" key="3">
    <source>
        <dbReference type="ARBA" id="ARBA00022606"/>
    </source>
</evidence>
<dbReference type="InParanoid" id="B4LV72"/>
<dbReference type="OMA" id="KDFLYSM"/>
<gene>
    <name evidence="11" type="primary">Dvir\GJ23088</name>
    <name evidence="11" type="ORF">Dvir_GJ23088</name>
</gene>
<dbReference type="KEGG" id="dvi:6628551"/>
<keyword evidence="9 10" id="KW-0807">Transducer</keyword>
<evidence type="ECO:0000256" key="2">
    <source>
        <dbReference type="ARBA" id="ARBA00022475"/>
    </source>
</evidence>
<dbReference type="PANTHER" id="PTHR21137">
    <property type="entry name" value="ODORANT RECEPTOR"/>
    <property type="match status" value="1"/>
</dbReference>
<comment type="similarity">
    <text evidence="10">Belongs to the insect chemoreceptor superfamily. Heteromeric odorant receptor channel (TC 1.A.69) family.</text>
</comment>
<accession>B4LV72</accession>
<feature type="transmembrane region" description="Helical" evidence="10">
    <location>
        <begin position="268"/>
        <end position="288"/>
    </location>
</feature>
<dbReference type="GO" id="GO:0005886">
    <property type="term" value="C:plasma membrane"/>
    <property type="evidence" value="ECO:0007669"/>
    <property type="project" value="UniProtKB-SubCell"/>
</dbReference>
<dbReference type="GO" id="GO:0005549">
    <property type="term" value="F:odorant binding"/>
    <property type="evidence" value="ECO:0007669"/>
    <property type="project" value="InterPro"/>
</dbReference>
<dbReference type="FunCoup" id="B4LV72">
    <property type="interactions" value="14"/>
</dbReference>
<dbReference type="PhylomeDB" id="B4LV72"/>
<dbReference type="PANTHER" id="PTHR21137:SF35">
    <property type="entry name" value="ODORANT RECEPTOR 19A-RELATED"/>
    <property type="match status" value="1"/>
</dbReference>
<keyword evidence="2" id="KW-1003">Cell membrane</keyword>
<dbReference type="Proteomes" id="UP000008792">
    <property type="component" value="Unassembled WGS sequence"/>
</dbReference>
<feature type="transmembrane region" description="Helical" evidence="10">
    <location>
        <begin position="378"/>
        <end position="400"/>
    </location>
</feature>
<dbReference type="HOGENOM" id="CLU_687484_0_0_1"/>
<protein>
    <recommendedName>
        <fullName evidence="10">Odorant receptor</fullName>
    </recommendedName>
</protein>
<keyword evidence="3 10" id="KW-0716">Sensory transduction</keyword>
<evidence type="ECO:0000256" key="10">
    <source>
        <dbReference type="RuleBase" id="RU351113"/>
    </source>
</evidence>
<evidence type="ECO:0000256" key="4">
    <source>
        <dbReference type="ARBA" id="ARBA00022692"/>
    </source>
</evidence>
<feature type="transmembrane region" description="Helical" evidence="10">
    <location>
        <begin position="177"/>
        <end position="194"/>
    </location>
</feature>
<dbReference type="OrthoDB" id="7845758at2759"/>
<keyword evidence="4 10" id="KW-0812">Transmembrane</keyword>
<evidence type="ECO:0000256" key="7">
    <source>
        <dbReference type="ARBA" id="ARBA00023136"/>
    </source>
</evidence>
<dbReference type="EMBL" id="CH940649">
    <property type="protein sequence ID" value="EDW64332.1"/>
    <property type="molecule type" value="Genomic_DNA"/>
</dbReference>
<evidence type="ECO:0000256" key="5">
    <source>
        <dbReference type="ARBA" id="ARBA00022725"/>
    </source>
</evidence>
<evidence type="ECO:0000256" key="8">
    <source>
        <dbReference type="ARBA" id="ARBA00023170"/>
    </source>
</evidence>
<dbReference type="Pfam" id="PF02949">
    <property type="entry name" value="7tm_6"/>
    <property type="match status" value="1"/>
</dbReference>
<keyword evidence="6 10" id="KW-1133">Transmembrane helix</keyword>
<evidence type="ECO:0000313" key="11">
    <source>
        <dbReference type="EMBL" id="EDW64332.1"/>
    </source>
</evidence>
<keyword evidence="7 10" id="KW-0472">Membrane</keyword>
<dbReference type="GO" id="GO:0004984">
    <property type="term" value="F:olfactory receptor activity"/>
    <property type="evidence" value="ECO:0007669"/>
    <property type="project" value="InterPro"/>
</dbReference>
<dbReference type="AlphaFoldDB" id="B4LV72"/>
<evidence type="ECO:0000313" key="12">
    <source>
        <dbReference type="Proteomes" id="UP000008792"/>
    </source>
</evidence>